<dbReference type="GO" id="GO:0004519">
    <property type="term" value="F:endonuclease activity"/>
    <property type="evidence" value="ECO:0007669"/>
    <property type="project" value="InterPro"/>
</dbReference>
<evidence type="ECO:0000259" key="2">
    <source>
        <dbReference type="Pfam" id="PF20441"/>
    </source>
</evidence>
<dbReference type="Pfam" id="PF03354">
    <property type="entry name" value="TerL_ATPase"/>
    <property type="match status" value="1"/>
</dbReference>
<organism evidence="3 4">
    <name type="scientific">Romboutsia timonensis</name>
    <dbReference type="NCBI Taxonomy" id="1776391"/>
    <lineage>
        <taxon>Bacteria</taxon>
        <taxon>Bacillati</taxon>
        <taxon>Bacillota</taxon>
        <taxon>Clostridia</taxon>
        <taxon>Peptostreptococcales</taxon>
        <taxon>Peptostreptococcaceae</taxon>
        <taxon>Romboutsia</taxon>
    </lineage>
</organism>
<reference evidence="3" key="2">
    <citation type="submission" date="2021-09" db="EMBL/GenBank/DDBJ databases">
        <authorList>
            <person name="Gilroy R."/>
        </authorList>
    </citation>
    <scope>NUCLEOTIDE SEQUENCE</scope>
    <source>
        <strain evidence="3">1277</strain>
    </source>
</reference>
<dbReference type="InterPro" id="IPR027417">
    <property type="entry name" value="P-loop_NTPase"/>
</dbReference>
<dbReference type="Proteomes" id="UP000776700">
    <property type="component" value="Unassembled WGS sequence"/>
</dbReference>
<gene>
    <name evidence="3" type="ORF">K8V90_02985</name>
</gene>
<evidence type="ECO:0000313" key="3">
    <source>
        <dbReference type="EMBL" id="HJG96050.1"/>
    </source>
</evidence>
<comment type="caution">
    <text evidence="3">The sequence shown here is derived from an EMBL/GenBank/DDBJ whole genome shotgun (WGS) entry which is preliminary data.</text>
</comment>
<sequence length="564" mass="65622">MQTLPSYYKAYRYAKDVVNGEILAGKYIIKACNHFLDMIENKESKYYKKYFINYDVVKKIDNIVKLTKFSTGEYAGQNCYKHICGFQWFILINLYCIFHRDNINKRRYEKACVFIARKNAKTWLVSMFMLLALLFEPNYAQLVASANTRDQARILFNEIKKTLEVSPALSKHFKIQRDRIECKLNNNVLFPIAAEARNTDGMLVSVGCVDEYGAARDDSIYQSLQTSMLSVTNRLIFTISTGYPYANNPMRDQIEYGKKVLDELIEDDKFFLMCYELDEDDLWTDKSKWIKSNPLQATSKLGMDFLESECKMALEMPSKAVAFRTKNLNQWLDRTPEQAFMDIKDLKKCEIDSYDWTNKDVVLSFDLSMSFDNTAISILTYDYNLEKYVAQSWGFIPYGKLEIKEQEEKVPYRMYIENGWCFACGDRKISYSFIEEFIMTIEKKLGCRVRLIGYDKYEALSTVAKLEDNDFNCVEVGQGYWLHSAIKKMKEIVLDKEFAYVKNDLFVLNVANAREEINPQGKLKVSKKKSKGKIDLLASLLNGFELIDDIEETSVYDDGGIFYV</sequence>
<accession>A0A921N0D0</accession>
<reference evidence="3" key="1">
    <citation type="journal article" date="2021" name="PeerJ">
        <title>Extensive microbial diversity within the chicken gut microbiome revealed by metagenomics and culture.</title>
        <authorList>
            <person name="Gilroy R."/>
            <person name="Ravi A."/>
            <person name="Getino M."/>
            <person name="Pursley I."/>
            <person name="Horton D.L."/>
            <person name="Alikhan N.F."/>
            <person name="Baker D."/>
            <person name="Gharbi K."/>
            <person name="Hall N."/>
            <person name="Watson M."/>
            <person name="Adriaenssens E.M."/>
            <person name="Foster-Nyarko E."/>
            <person name="Jarju S."/>
            <person name="Secka A."/>
            <person name="Antonio M."/>
            <person name="Oren A."/>
            <person name="Chaudhuri R.R."/>
            <person name="La Ragione R."/>
            <person name="Hildebrand F."/>
            <person name="Pallen M.J."/>
        </authorList>
    </citation>
    <scope>NUCLEOTIDE SEQUENCE</scope>
    <source>
        <strain evidence="3">1277</strain>
    </source>
</reference>
<feature type="domain" description="Terminase large subunit-like ATPase" evidence="1">
    <location>
        <begin position="86"/>
        <end position="258"/>
    </location>
</feature>
<dbReference type="Pfam" id="PF20441">
    <property type="entry name" value="TerL_nuclease"/>
    <property type="match status" value="1"/>
</dbReference>
<dbReference type="PANTHER" id="PTHR41287">
    <property type="match status" value="1"/>
</dbReference>
<feature type="domain" description="Terminase large subunit-like endonuclease" evidence="2">
    <location>
        <begin position="265"/>
        <end position="544"/>
    </location>
</feature>
<name>A0A921N0D0_9FIRM</name>
<dbReference type="InterPro" id="IPR005021">
    <property type="entry name" value="Terminase_largesu-like"/>
</dbReference>
<dbReference type="PANTHER" id="PTHR41287:SF1">
    <property type="entry name" value="PROTEIN YMFN"/>
    <property type="match status" value="1"/>
</dbReference>
<protein>
    <submittedName>
        <fullName evidence="3">Terminase large subunit</fullName>
    </submittedName>
</protein>
<dbReference type="InterPro" id="IPR046462">
    <property type="entry name" value="TerL_nuclease"/>
</dbReference>
<dbReference type="AlphaFoldDB" id="A0A921N0D0"/>
<evidence type="ECO:0000313" key="4">
    <source>
        <dbReference type="Proteomes" id="UP000776700"/>
    </source>
</evidence>
<evidence type="ECO:0000259" key="1">
    <source>
        <dbReference type="Pfam" id="PF03354"/>
    </source>
</evidence>
<dbReference type="Gene3D" id="3.40.50.300">
    <property type="entry name" value="P-loop containing nucleotide triphosphate hydrolases"/>
    <property type="match status" value="1"/>
</dbReference>
<dbReference type="InterPro" id="IPR046461">
    <property type="entry name" value="TerL_ATPase"/>
</dbReference>
<dbReference type="EMBL" id="DYUB01000100">
    <property type="protein sequence ID" value="HJG96050.1"/>
    <property type="molecule type" value="Genomic_DNA"/>
</dbReference>
<proteinExistence type="predicted"/>